<dbReference type="InterPro" id="IPR023209">
    <property type="entry name" value="DAO"/>
</dbReference>
<sequence length="380" mass="42174">MALLEWLNWPRFYQSNLAIRDSVVVLGAGVIGLTTALRLAKNGFKNVTVIARHMPEDRDPLYTSPWAGANVVPSQSKEGTIQSLWEKETFHELLRLVKSEPGAGVWIQEKTTYYLNHAGSPDQLKHWFKDMVFDYQILSKDQVPAFADWGVRYGTIGLDPSIYLHWLQSKCLDNGVKFQRRTLKHINEAFYESPDPGSERSRPRVVVNCSGVLASKLGGVKDDNIIPMRGQLVIVANESKGMFSLYGLREVDESIGECIYIIDRPAGGGTAIGGSYYPTWSTEPDMELAGRLLKRAIQICPNLDPDGKGVEALEIVRHQVGLRPNRNGGERIEIEEIKLPGGENEVGKVVHCYGCGGAGFQRSYGIADKAVSLVRDCLNN</sequence>
<keyword evidence="3" id="KW-0285">Flavoprotein</keyword>
<dbReference type="VEuPathDB" id="FungiDB:PV09_01936"/>
<evidence type="ECO:0000259" key="7">
    <source>
        <dbReference type="Pfam" id="PF01266"/>
    </source>
</evidence>
<dbReference type="GO" id="GO:0005737">
    <property type="term" value="C:cytoplasm"/>
    <property type="evidence" value="ECO:0007669"/>
    <property type="project" value="TreeGrafter"/>
</dbReference>
<dbReference type="PIRSF" id="PIRSF000189">
    <property type="entry name" value="D-aa_oxidase"/>
    <property type="match status" value="1"/>
</dbReference>
<dbReference type="STRING" id="253628.A0A0D2AJI8"/>
<comment type="similarity">
    <text evidence="2">Belongs to the DAMOX/DASOX family.</text>
</comment>
<reference evidence="8 9" key="1">
    <citation type="submission" date="2015-01" db="EMBL/GenBank/DDBJ databases">
        <title>The Genome Sequence of Ochroconis gallopava CBS43764.</title>
        <authorList>
            <consortium name="The Broad Institute Genomics Platform"/>
            <person name="Cuomo C."/>
            <person name="de Hoog S."/>
            <person name="Gorbushina A."/>
            <person name="Stielow B."/>
            <person name="Teixiera M."/>
            <person name="Abouelleil A."/>
            <person name="Chapman S.B."/>
            <person name="Priest M."/>
            <person name="Young S.K."/>
            <person name="Wortman J."/>
            <person name="Nusbaum C."/>
            <person name="Birren B."/>
        </authorList>
    </citation>
    <scope>NUCLEOTIDE SEQUENCE [LARGE SCALE GENOMIC DNA]</scope>
    <source>
        <strain evidence="8 9">CBS 43764</strain>
    </source>
</reference>
<keyword evidence="9" id="KW-1185">Reference proteome</keyword>
<proteinExistence type="inferred from homology"/>
<dbReference type="GO" id="GO:0071949">
    <property type="term" value="F:FAD binding"/>
    <property type="evidence" value="ECO:0007669"/>
    <property type="project" value="InterPro"/>
</dbReference>
<dbReference type="InterPro" id="IPR006076">
    <property type="entry name" value="FAD-dep_OxRdtase"/>
</dbReference>
<dbReference type="GO" id="GO:0019478">
    <property type="term" value="P:D-amino acid catabolic process"/>
    <property type="evidence" value="ECO:0007669"/>
    <property type="project" value="TreeGrafter"/>
</dbReference>
<evidence type="ECO:0000256" key="6">
    <source>
        <dbReference type="PIRSR" id="PIRSR000189-1"/>
    </source>
</evidence>
<protein>
    <recommendedName>
        <fullName evidence="7">FAD dependent oxidoreductase domain-containing protein</fullName>
    </recommendedName>
</protein>
<dbReference type="Proteomes" id="UP000053259">
    <property type="component" value="Unassembled WGS sequence"/>
</dbReference>
<comment type="cofactor">
    <cofactor evidence="1 6">
        <name>FAD</name>
        <dbReference type="ChEBI" id="CHEBI:57692"/>
    </cofactor>
</comment>
<dbReference type="AlphaFoldDB" id="A0A0D2AJI8"/>
<dbReference type="PANTHER" id="PTHR11530:SF16">
    <property type="entry name" value="D-AMINO ACID OXIDASE (AFU_ORTHOLOGUE AFUA_5G11290)"/>
    <property type="match status" value="1"/>
</dbReference>
<evidence type="ECO:0000313" key="8">
    <source>
        <dbReference type="EMBL" id="KIW07043.1"/>
    </source>
</evidence>
<dbReference type="GO" id="GO:0003884">
    <property type="term" value="F:D-amino-acid oxidase activity"/>
    <property type="evidence" value="ECO:0007669"/>
    <property type="project" value="InterPro"/>
</dbReference>
<accession>A0A0D2AJI8</accession>
<dbReference type="RefSeq" id="XP_016216912.1">
    <property type="nucleotide sequence ID" value="XM_016354896.1"/>
</dbReference>
<name>A0A0D2AJI8_9PEZI</name>
<keyword evidence="5" id="KW-0560">Oxidoreductase</keyword>
<dbReference type="Pfam" id="PF01266">
    <property type="entry name" value="DAO"/>
    <property type="match status" value="1"/>
</dbReference>
<feature type="binding site" evidence="6">
    <location>
        <position position="357"/>
    </location>
    <ligand>
        <name>D-dopa</name>
        <dbReference type="ChEBI" id="CHEBI:149689"/>
    </ligand>
</feature>
<dbReference type="GeneID" id="27309909"/>
<dbReference type="OrthoDB" id="2015447at2759"/>
<feature type="binding site" evidence="6">
    <location>
        <position position="260"/>
    </location>
    <ligand>
        <name>D-dopa</name>
        <dbReference type="ChEBI" id="CHEBI:149689"/>
    </ligand>
</feature>
<dbReference type="EMBL" id="KN847533">
    <property type="protein sequence ID" value="KIW07043.1"/>
    <property type="molecule type" value="Genomic_DNA"/>
</dbReference>
<dbReference type="SUPFAM" id="SSF51971">
    <property type="entry name" value="Nucleotide-binding domain"/>
    <property type="match status" value="1"/>
</dbReference>
<gene>
    <name evidence="8" type="ORF">PV09_01936</name>
</gene>
<evidence type="ECO:0000256" key="4">
    <source>
        <dbReference type="ARBA" id="ARBA00022827"/>
    </source>
</evidence>
<feature type="binding site" evidence="6">
    <location>
        <begin position="63"/>
        <end position="64"/>
    </location>
    <ligand>
        <name>FAD</name>
        <dbReference type="ChEBI" id="CHEBI:57692"/>
    </ligand>
</feature>
<evidence type="ECO:0000256" key="2">
    <source>
        <dbReference type="ARBA" id="ARBA00006730"/>
    </source>
</evidence>
<dbReference type="SUPFAM" id="SSF54373">
    <property type="entry name" value="FAD-linked reductases, C-terminal domain"/>
    <property type="match status" value="1"/>
</dbReference>
<evidence type="ECO:0000256" key="5">
    <source>
        <dbReference type="ARBA" id="ARBA00023002"/>
    </source>
</evidence>
<dbReference type="InParanoid" id="A0A0D2AJI8"/>
<dbReference type="Gene3D" id="3.30.9.10">
    <property type="entry name" value="D-Amino Acid Oxidase, subunit A, domain 2"/>
    <property type="match status" value="1"/>
</dbReference>
<dbReference type="HOGENOM" id="CLU_034311_1_0_1"/>
<organism evidence="8 9">
    <name type="scientific">Verruconis gallopava</name>
    <dbReference type="NCBI Taxonomy" id="253628"/>
    <lineage>
        <taxon>Eukaryota</taxon>
        <taxon>Fungi</taxon>
        <taxon>Dikarya</taxon>
        <taxon>Ascomycota</taxon>
        <taxon>Pezizomycotina</taxon>
        <taxon>Dothideomycetes</taxon>
        <taxon>Pleosporomycetidae</taxon>
        <taxon>Venturiales</taxon>
        <taxon>Sympoventuriaceae</taxon>
        <taxon>Verruconis</taxon>
    </lineage>
</organism>
<feature type="domain" description="FAD dependent oxidoreductase" evidence="7">
    <location>
        <begin position="23"/>
        <end position="370"/>
    </location>
</feature>
<dbReference type="Gene3D" id="3.40.50.720">
    <property type="entry name" value="NAD(P)-binding Rossmann-like Domain"/>
    <property type="match status" value="1"/>
</dbReference>
<evidence type="ECO:0000256" key="1">
    <source>
        <dbReference type="ARBA" id="ARBA00001974"/>
    </source>
</evidence>
<keyword evidence="4 6" id="KW-0274">FAD</keyword>
<evidence type="ECO:0000256" key="3">
    <source>
        <dbReference type="ARBA" id="ARBA00022630"/>
    </source>
</evidence>
<evidence type="ECO:0000313" key="9">
    <source>
        <dbReference type="Proteomes" id="UP000053259"/>
    </source>
</evidence>
<dbReference type="PANTHER" id="PTHR11530">
    <property type="entry name" value="D-AMINO ACID OXIDASE"/>
    <property type="match status" value="1"/>
</dbReference>